<feature type="region of interest" description="Disordered" evidence="1">
    <location>
        <begin position="50"/>
        <end position="104"/>
    </location>
</feature>
<accession>A0AAQ4DTZ6</accession>
<evidence type="ECO:0000313" key="3">
    <source>
        <dbReference type="Proteomes" id="UP001321473"/>
    </source>
</evidence>
<dbReference type="Proteomes" id="UP001321473">
    <property type="component" value="Unassembled WGS sequence"/>
</dbReference>
<keyword evidence="3" id="KW-1185">Reference proteome</keyword>
<organism evidence="2 3">
    <name type="scientific">Amblyomma americanum</name>
    <name type="common">Lone star tick</name>
    <dbReference type="NCBI Taxonomy" id="6943"/>
    <lineage>
        <taxon>Eukaryota</taxon>
        <taxon>Metazoa</taxon>
        <taxon>Ecdysozoa</taxon>
        <taxon>Arthropoda</taxon>
        <taxon>Chelicerata</taxon>
        <taxon>Arachnida</taxon>
        <taxon>Acari</taxon>
        <taxon>Parasitiformes</taxon>
        <taxon>Ixodida</taxon>
        <taxon>Ixodoidea</taxon>
        <taxon>Ixodidae</taxon>
        <taxon>Amblyomminae</taxon>
        <taxon>Amblyomma</taxon>
    </lineage>
</organism>
<evidence type="ECO:0000313" key="2">
    <source>
        <dbReference type="EMBL" id="KAK8765936.1"/>
    </source>
</evidence>
<gene>
    <name evidence="2" type="ORF">V5799_007284</name>
</gene>
<feature type="compositionally biased region" description="Polar residues" evidence="1">
    <location>
        <begin position="71"/>
        <end position="93"/>
    </location>
</feature>
<feature type="compositionally biased region" description="Basic and acidic residues" evidence="1">
    <location>
        <begin position="95"/>
        <end position="104"/>
    </location>
</feature>
<proteinExistence type="predicted"/>
<dbReference type="AlphaFoldDB" id="A0AAQ4DTZ6"/>
<reference evidence="2 3" key="1">
    <citation type="journal article" date="2023" name="Arcadia Sci">
        <title>De novo assembly of a long-read Amblyomma americanum tick genome.</title>
        <authorList>
            <person name="Chou S."/>
            <person name="Poskanzer K.E."/>
            <person name="Rollins M."/>
            <person name="Thuy-Boun P.S."/>
        </authorList>
    </citation>
    <scope>NUCLEOTIDE SEQUENCE [LARGE SCALE GENOMIC DNA]</scope>
    <source>
        <strain evidence="2">F_SG_1</strain>
        <tissue evidence="2">Salivary glands</tissue>
    </source>
</reference>
<protein>
    <submittedName>
        <fullName evidence="2">Uncharacterized protein</fullName>
    </submittedName>
</protein>
<dbReference type="EMBL" id="JARKHS020026857">
    <property type="protein sequence ID" value="KAK8765936.1"/>
    <property type="molecule type" value="Genomic_DNA"/>
</dbReference>
<name>A0AAQ4DTZ6_AMBAM</name>
<comment type="caution">
    <text evidence="2">The sequence shown here is derived from an EMBL/GenBank/DDBJ whole genome shotgun (WGS) entry which is preliminary data.</text>
</comment>
<evidence type="ECO:0000256" key="1">
    <source>
        <dbReference type="SAM" id="MobiDB-lite"/>
    </source>
</evidence>
<sequence>MGVSEQKGGQSNWRSSDKASLNLHTRARVAIAGGAVGFLDLQGLPVGTGLRRGSVGSGRPPLIGCAPRESGPTSGSTLRETNSSGRLGPSSTALDRAKGLAVKD</sequence>